<feature type="compositionally biased region" description="Basic and acidic residues" evidence="2">
    <location>
        <begin position="544"/>
        <end position="556"/>
    </location>
</feature>
<feature type="region of interest" description="Disordered" evidence="2">
    <location>
        <begin position="357"/>
        <end position="408"/>
    </location>
</feature>
<evidence type="ECO:0000313" key="4">
    <source>
        <dbReference type="EMBL" id="KAI3435825.1"/>
    </source>
</evidence>
<proteinExistence type="predicted"/>
<dbReference type="PANTHER" id="PTHR47650:SF2">
    <property type="entry name" value="ZINC FINGER CCCH DOMAIN-CONTAINING PROTEIN 22"/>
    <property type="match status" value="1"/>
</dbReference>
<dbReference type="InterPro" id="IPR000467">
    <property type="entry name" value="G_patch_dom"/>
</dbReference>
<reference evidence="4" key="1">
    <citation type="journal article" date="2019" name="Plant J.">
        <title>Chlorella vulgaris genome assembly and annotation reveals the molecular basis for metabolic acclimation to high light conditions.</title>
        <authorList>
            <person name="Cecchin M."/>
            <person name="Marcolungo L."/>
            <person name="Rossato M."/>
            <person name="Girolomoni L."/>
            <person name="Cosentino E."/>
            <person name="Cuine S."/>
            <person name="Li-Beisson Y."/>
            <person name="Delledonne M."/>
            <person name="Ballottari M."/>
        </authorList>
    </citation>
    <scope>NUCLEOTIDE SEQUENCE</scope>
    <source>
        <strain evidence="4">211/11P</strain>
    </source>
</reference>
<dbReference type="SMART" id="SM00443">
    <property type="entry name" value="G_patch"/>
    <property type="match status" value="1"/>
</dbReference>
<reference evidence="4" key="2">
    <citation type="submission" date="2020-11" db="EMBL/GenBank/DDBJ databases">
        <authorList>
            <person name="Cecchin M."/>
            <person name="Marcolungo L."/>
            <person name="Rossato M."/>
            <person name="Girolomoni L."/>
            <person name="Cosentino E."/>
            <person name="Cuine S."/>
            <person name="Li-Beisson Y."/>
            <person name="Delledonne M."/>
            <person name="Ballottari M."/>
        </authorList>
    </citation>
    <scope>NUCLEOTIDE SEQUENCE</scope>
    <source>
        <strain evidence="4">211/11P</strain>
        <tissue evidence="4">Whole cell</tissue>
    </source>
</reference>
<feature type="compositionally biased region" description="Acidic residues" evidence="2">
    <location>
        <begin position="275"/>
        <end position="288"/>
    </location>
</feature>
<feature type="compositionally biased region" description="Gly residues" evidence="2">
    <location>
        <begin position="358"/>
        <end position="368"/>
    </location>
</feature>
<keyword evidence="1" id="KW-0175">Coiled coil</keyword>
<dbReference type="OrthoDB" id="4822at2759"/>
<feature type="region of interest" description="Disordered" evidence="2">
    <location>
        <begin position="231"/>
        <end position="290"/>
    </location>
</feature>
<feature type="region of interest" description="Disordered" evidence="2">
    <location>
        <begin position="71"/>
        <end position="109"/>
    </location>
</feature>
<feature type="coiled-coil region" evidence="1">
    <location>
        <begin position="4"/>
        <end position="41"/>
    </location>
</feature>
<feature type="compositionally biased region" description="Gly residues" evidence="2">
    <location>
        <begin position="457"/>
        <end position="472"/>
    </location>
</feature>
<feature type="compositionally biased region" description="Low complexity" evidence="2">
    <location>
        <begin position="251"/>
        <end position="262"/>
    </location>
</feature>
<evidence type="ECO:0000313" key="5">
    <source>
        <dbReference type="Proteomes" id="UP001055712"/>
    </source>
</evidence>
<feature type="region of interest" description="Disordered" evidence="2">
    <location>
        <begin position="432"/>
        <end position="489"/>
    </location>
</feature>
<feature type="compositionally biased region" description="Basic residues" evidence="2">
    <location>
        <begin position="372"/>
        <end position="385"/>
    </location>
</feature>
<dbReference type="Pfam" id="PF01585">
    <property type="entry name" value="G-patch"/>
    <property type="match status" value="1"/>
</dbReference>
<sequence>MDLETELQQQLDEQQEALAGVQQLVQEAGSLDAELADLLADLQAGIASTEDALLGLKRQRLLAELDTLHSGKTGEQAQQQQQQQHHPGEDGGANGGGQGGAADLLPPSSTCIFRHTDGRHYLGRVLPGSNASGSGSGTARVRFLHPTRQYQLEPLELPLAALHPAPGGTPPVDLAQLLPGLKVIIKPRGSLWVPAEVLDADVAGQQVAAITLADKRRHVLPLTAVVLRAHVPSPHDCGDSSDEGGSGSSRGCGAFISDGGSSSRDEGEDSGGSGSDEEQEEGEEEGEEGGSLWGMVQQQAAAGAQTETNLFFESEAHSRGIGSKLLAGMGFRGQGHGLGRQQQGMQQALQATRLKRGAGLGVDGGSGIREGKAKRKRSGKQRRRDKATQAGLEQRQAKRQAQQELERQTGSQGLFAVLNSIIGDSSGAQAVRSRMAGGTAGGQADSKPRHSLFGGSAATGGAGPGSSSGGGKAAIQHKEEDRRQLSQRADELAQLGVKVQRLRDMAARNAKDRLMLPQIRRALVEAQEQLAAAQQRHGASSKAIQDREKLKRMSKF</sequence>
<feature type="region of interest" description="Disordered" evidence="2">
    <location>
        <begin position="532"/>
        <end position="556"/>
    </location>
</feature>
<accession>A0A9D4Z051</accession>
<name>A0A9D4Z051_CHLVU</name>
<dbReference type="AlphaFoldDB" id="A0A9D4Z051"/>
<feature type="compositionally biased region" description="Gly residues" evidence="2">
    <location>
        <begin position="90"/>
        <end position="100"/>
    </location>
</feature>
<evidence type="ECO:0000256" key="2">
    <source>
        <dbReference type="SAM" id="MobiDB-lite"/>
    </source>
</evidence>
<dbReference type="EMBL" id="SIDB01000002">
    <property type="protein sequence ID" value="KAI3435825.1"/>
    <property type="molecule type" value="Genomic_DNA"/>
</dbReference>
<dbReference type="GO" id="GO:0003676">
    <property type="term" value="F:nucleic acid binding"/>
    <property type="evidence" value="ECO:0007669"/>
    <property type="project" value="InterPro"/>
</dbReference>
<evidence type="ECO:0000256" key="1">
    <source>
        <dbReference type="SAM" id="Coils"/>
    </source>
</evidence>
<evidence type="ECO:0000259" key="3">
    <source>
        <dbReference type="PROSITE" id="PS50174"/>
    </source>
</evidence>
<feature type="domain" description="G-patch" evidence="3">
    <location>
        <begin position="318"/>
        <end position="365"/>
    </location>
</feature>
<dbReference type="PANTHER" id="PTHR47650">
    <property type="entry name" value="ZINC FINGER CCCH DOMAIN-CONTAINING PROTEIN 22"/>
    <property type="match status" value="1"/>
</dbReference>
<feature type="compositionally biased region" description="Basic and acidic residues" evidence="2">
    <location>
        <begin position="476"/>
        <end position="489"/>
    </location>
</feature>
<dbReference type="Proteomes" id="UP001055712">
    <property type="component" value="Unassembled WGS sequence"/>
</dbReference>
<comment type="caution">
    <text evidence="4">The sequence shown here is derived from an EMBL/GenBank/DDBJ whole genome shotgun (WGS) entry which is preliminary data.</text>
</comment>
<organism evidence="4 5">
    <name type="scientific">Chlorella vulgaris</name>
    <name type="common">Green alga</name>
    <dbReference type="NCBI Taxonomy" id="3077"/>
    <lineage>
        <taxon>Eukaryota</taxon>
        <taxon>Viridiplantae</taxon>
        <taxon>Chlorophyta</taxon>
        <taxon>core chlorophytes</taxon>
        <taxon>Trebouxiophyceae</taxon>
        <taxon>Chlorellales</taxon>
        <taxon>Chlorellaceae</taxon>
        <taxon>Chlorella clade</taxon>
        <taxon>Chlorella</taxon>
    </lineage>
</organism>
<dbReference type="PROSITE" id="PS50174">
    <property type="entry name" value="G_PATCH"/>
    <property type="match status" value="1"/>
</dbReference>
<gene>
    <name evidence="4" type="ORF">D9Q98_001883</name>
</gene>
<protein>
    <recommendedName>
        <fullName evidence="3">G-patch domain-containing protein</fullName>
    </recommendedName>
</protein>
<keyword evidence="5" id="KW-1185">Reference proteome</keyword>